<evidence type="ECO:0000313" key="2">
    <source>
        <dbReference type="Proteomes" id="UP001054945"/>
    </source>
</evidence>
<dbReference type="Proteomes" id="UP001054945">
    <property type="component" value="Unassembled WGS sequence"/>
</dbReference>
<proteinExistence type="predicted"/>
<sequence length="69" mass="7957">MRHVRGILLHDKAQCHCTFIFLNIIKTLKWDLLSHTPYSPDLSPFAPSAGPWLKWAILDQFRRSAKLVG</sequence>
<keyword evidence="2" id="KW-1185">Reference proteome</keyword>
<accession>A0AAV4WJB8</accession>
<organism evidence="1 2">
    <name type="scientific">Caerostris extrusa</name>
    <name type="common">Bark spider</name>
    <name type="synonym">Caerostris bankana</name>
    <dbReference type="NCBI Taxonomy" id="172846"/>
    <lineage>
        <taxon>Eukaryota</taxon>
        <taxon>Metazoa</taxon>
        <taxon>Ecdysozoa</taxon>
        <taxon>Arthropoda</taxon>
        <taxon>Chelicerata</taxon>
        <taxon>Arachnida</taxon>
        <taxon>Araneae</taxon>
        <taxon>Araneomorphae</taxon>
        <taxon>Entelegynae</taxon>
        <taxon>Araneoidea</taxon>
        <taxon>Araneidae</taxon>
        <taxon>Caerostris</taxon>
    </lineage>
</organism>
<dbReference type="InterPro" id="IPR036397">
    <property type="entry name" value="RNaseH_sf"/>
</dbReference>
<gene>
    <name evidence="1" type="ORF">CEXT_441961</name>
</gene>
<evidence type="ECO:0008006" key="3">
    <source>
        <dbReference type="Google" id="ProtNLM"/>
    </source>
</evidence>
<dbReference type="AlphaFoldDB" id="A0AAV4WJB8"/>
<protein>
    <recommendedName>
        <fullName evidence="3">Transposase</fullName>
    </recommendedName>
</protein>
<comment type="caution">
    <text evidence="1">The sequence shown here is derived from an EMBL/GenBank/DDBJ whole genome shotgun (WGS) entry which is preliminary data.</text>
</comment>
<dbReference type="EMBL" id="BPLR01016210">
    <property type="protein sequence ID" value="GIY82130.1"/>
    <property type="molecule type" value="Genomic_DNA"/>
</dbReference>
<name>A0AAV4WJB8_CAEEX</name>
<dbReference type="GO" id="GO:0003676">
    <property type="term" value="F:nucleic acid binding"/>
    <property type="evidence" value="ECO:0007669"/>
    <property type="project" value="InterPro"/>
</dbReference>
<reference evidence="1 2" key="1">
    <citation type="submission" date="2021-06" db="EMBL/GenBank/DDBJ databases">
        <title>Caerostris extrusa draft genome.</title>
        <authorList>
            <person name="Kono N."/>
            <person name="Arakawa K."/>
        </authorList>
    </citation>
    <scope>NUCLEOTIDE SEQUENCE [LARGE SCALE GENOMIC DNA]</scope>
</reference>
<dbReference type="Gene3D" id="3.30.420.10">
    <property type="entry name" value="Ribonuclease H-like superfamily/Ribonuclease H"/>
    <property type="match status" value="1"/>
</dbReference>
<evidence type="ECO:0000313" key="1">
    <source>
        <dbReference type="EMBL" id="GIY82130.1"/>
    </source>
</evidence>